<reference evidence="5" key="1">
    <citation type="submission" date="2019-09" db="EMBL/GenBank/DDBJ databases">
        <title>Antimicrobial potential of Antarctic Bacteria.</title>
        <authorList>
            <person name="Benaud N."/>
            <person name="Edwards R.J."/>
            <person name="Ferrari B.C."/>
        </authorList>
    </citation>
    <scope>NUCLEOTIDE SEQUENCE [LARGE SCALE GENOMIC DNA]</scope>
    <source>
        <strain evidence="5">SPB151</strain>
    </source>
</reference>
<keyword evidence="1 4" id="KW-0378">Hydrolase</keyword>
<reference evidence="4 5" key="2">
    <citation type="journal article" date="2020" name="Microbiol. Resour. Announc.">
        <title>Antarctic desert soil bacteria exhibit high novel natural product potential, evaluated through long-read genome sequencing and comparative genomics.</title>
        <authorList>
            <person name="Benaud N."/>
            <person name="Edwards R.J."/>
            <person name="Amos T.G."/>
            <person name="D'Agostino P.M."/>
            <person name="Gutierrez-Chavez C."/>
            <person name="Montgomery K."/>
            <person name="Nicetic I."/>
            <person name="Ferrari B.C."/>
        </authorList>
    </citation>
    <scope>NUCLEOTIDE SEQUENCE [LARGE SCALE GENOMIC DNA]</scope>
    <source>
        <strain evidence="4 5">SPB151</strain>
    </source>
</reference>
<dbReference type="InterPro" id="IPR001910">
    <property type="entry name" value="Inosine/uridine_hydrolase_dom"/>
</dbReference>
<name>A0A7G6WTA4_9ACTN</name>
<feature type="domain" description="Inosine/uridine-preferring nucleoside hydrolase" evidence="3">
    <location>
        <begin position="12"/>
        <end position="244"/>
    </location>
</feature>
<evidence type="ECO:0000313" key="5">
    <source>
        <dbReference type="Proteomes" id="UP000515563"/>
    </source>
</evidence>
<dbReference type="PANTHER" id="PTHR12304">
    <property type="entry name" value="INOSINE-URIDINE PREFERRING NUCLEOSIDE HYDROLASE"/>
    <property type="match status" value="1"/>
</dbReference>
<protein>
    <submittedName>
        <fullName evidence="4">Nucleoside hydrolase</fullName>
    </submittedName>
</protein>
<evidence type="ECO:0000256" key="2">
    <source>
        <dbReference type="ARBA" id="ARBA00023295"/>
    </source>
</evidence>
<evidence type="ECO:0000313" key="4">
    <source>
        <dbReference type="EMBL" id="QNE17219.1"/>
    </source>
</evidence>
<evidence type="ECO:0000256" key="1">
    <source>
        <dbReference type="ARBA" id="ARBA00022801"/>
    </source>
</evidence>
<evidence type="ECO:0000259" key="3">
    <source>
        <dbReference type="Pfam" id="PF01156"/>
    </source>
</evidence>
<dbReference type="PANTHER" id="PTHR12304:SF4">
    <property type="entry name" value="URIDINE NUCLEOSIDASE"/>
    <property type="match status" value="1"/>
</dbReference>
<organism evidence="4 5">
    <name type="scientific">Kribbella qitaiheensis</name>
    <dbReference type="NCBI Taxonomy" id="1544730"/>
    <lineage>
        <taxon>Bacteria</taxon>
        <taxon>Bacillati</taxon>
        <taxon>Actinomycetota</taxon>
        <taxon>Actinomycetes</taxon>
        <taxon>Propionibacteriales</taxon>
        <taxon>Kribbellaceae</taxon>
        <taxon>Kribbella</taxon>
    </lineage>
</organism>
<dbReference type="EMBL" id="CP043661">
    <property type="protein sequence ID" value="QNE17219.1"/>
    <property type="molecule type" value="Genomic_DNA"/>
</dbReference>
<dbReference type="GO" id="GO:0006152">
    <property type="term" value="P:purine nucleoside catabolic process"/>
    <property type="evidence" value="ECO:0007669"/>
    <property type="project" value="TreeGrafter"/>
</dbReference>
<dbReference type="KEGG" id="kqi:F1D05_03935"/>
<sequence length="292" mass="32086">MGGRLDDRGAPMIIDTDIGGDPDDTVAVVAAARNVPELKLVITSDEYGGERARFVRYLLDLVGRPDVKVVEGSDLGNTRLYFVDGMFPADVPRQGTDVVAAVAEVCASTAGPVRWVGMGPLSNLSALQSERPELVAKMVVTQMGGAIDYRDPSRAEHNFRVDPEAVIRMLPVLELWGPRFVVSDVTFTPAMEITTDSPIYKKWAEPDAPPWAKVLKTHNDRWMDRYPGSMQHDGLTLAAATLWPGIRFVQEKVVLDSIARMSRSDDGIEISMSNSVDYSAFMSWLHGCLAFD</sequence>
<gene>
    <name evidence="4" type="ORF">F1D05_03935</name>
</gene>
<dbReference type="Proteomes" id="UP000515563">
    <property type="component" value="Chromosome"/>
</dbReference>
<dbReference type="GO" id="GO:0005829">
    <property type="term" value="C:cytosol"/>
    <property type="evidence" value="ECO:0007669"/>
    <property type="project" value="TreeGrafter"/>
</dbReference>
<dbReference type="SUPFAM" id="SSF53590">
    <property type="entry name" value="Nucleoside hydrolase"/>
    <property type="match status" value="1"/>
</dbReference>
<dbReference type="GO" id="GO:0008477">
    <property type="term" value="F:purine nucleosidase activity"/>
    <property type="evidence" value="ECO:0007669"/>
    <property type="project" value="TreeGrafter"/>
</dbReference>
<accession>A0A7G6WTA4</accession>
<dbReference type="InterPro" id="IPR036452">
    <property type="entry name" value="Ribo_hydro-like"/>
</dbReference>
<dbReference type="InterPro" id="IPR023186">
    <property type="entry name" value="IUNH"/>
</dbReference>
<dbReference type="RefSeq" id="WP_185446048.1">
    <property type="nucleotide sequence ID" value="NZ_CP043661.1"/>
</dbReference>
<keyword evidence="2" id="KW-0326">Glycosidase</keyword>
<dbReference type="Gene3D" id="3.90.245.10">
    <property type="entry name" value="Ribonucleoside hydrolase-like"/>
    <property type="match status" value="1"/>
</dbReference>
<dbReference type="AlphaFoldDB" id="A0A7G6WTA4"/>
<proteinExistence type="predicted"/>
<keyword evidence="5" id="KW-1185">Reference proteome</keyword>
<dbReference type="Pfam" id="PF01156">
    <property type="entry name" value="IU_nuc_hydro"/>
    <property type="match status" value="1"/>
</dbReference>